<name>A0A1E2S2P1_9HYPH</name>
<evidence type="ECO:0000313" key="3">
    <source>
        <dbReference type="Proteomes" id="UP000095087"/>
    </source>
</evidence>
<evidence type="ECO:0008006" key="4">
    <source>
        <dbReference type="Google" id="ProtNLM"/>
    </source>
</evidence>
<evidence type="ECO:0000256" key="1">
    <source>
        <dbReference type="SAM" id="Phobius"/>
    </source>
</evidence>
<proteinExistence type="predicted"/>
<feature type="transmembrane region" description="Helical" evidence="1">
    <location>
        <begin position="33"/>
        <end position="52"/>
    </location>
</feature>
<protein>
    <recommendedName>
        <fullName evidence="4">Lipoprotein</fullName>
    </recommendedName>
</protein>
<evidence type="ECO:0000313" key="2">
    <source>
        <dbReference type="EMBL" id="ODA68682.1"/>
    </source>
</evidence>
<dbReference type="EMBL" id="MASI01000001">
    <property type="protein sequence ID" value="ODA68682.1"/>
    <property type="molecule type" value="Genomic_DNA"/>
</dbReference>
<dbReference type="OrthoDB" id="7411034at2"/>
<keyword evidence="1" id="KW-1133">Transmembrane helix</keyword>
<sequence length="75" mass="8207">MRKLHVLGMSAVFFGCMIAPAYAYIDPGSGSVLTTAIIGFFAAIAYTCRKYFYRLKSVVLGRSNTSESDREAASR</sequence>
<accession>A0A1E2S2P1</accession>
<reference evidence="2 3" key="1">
    <citation type="submission" date="2016-07" db="EMBL/GenBank/DDBJ databases">
        <title>Draft genome sequence of Methyloligella halotolerans C2T (VKM B-2706T=CCUG 61687T=DSM 25045T), a halotolerant polyhydroxybutyrate accumulating methylotroph.</title>
        <authorList>
            <person name="Vasilenko O.V."/>
            <person name="Doronina N.V."/>
            <person name="Poroshina M.N."/>
            <person name="Tarlachkov S.V."/>
            <person name="Trotsenko Y.A."/>
        </authorList>
    </citation>
    <scope>NUCLEOTIDE SEQUENCE [LARGE SCALE GENOMIC DNA]</scope>
    <source>
        <strain evidence="2 3">VKM B-2706</strain>
    </source>
</reference>
<keyword evidence="1" id="KW-0472">Membrane</keyword>
<dbReference type="STRING" id="1177755.A7A08_00514"/>
<dbReference type="Proteomes" id="UP000095087">
    <property type="component" value="Unassembled WGS sequence"/>
</dbReference>
<dbReference type="PROSITE" id="PS51257">
    <property type="entry name" value="PROKAR_LIPOPROTEIN"/>
    <property type="match status" value="1"/>
</dbReference>
<keyword evidence="1" id="KW-0812">Transmembrane</keyword>
<dbReference type="AlphaFoldDB" id="A0A1E2S2P1"/>
<gene>
    <name evidence="2" type="ORF">A7A08_00514</name>
</gene>
<keyword evidence="3" id="KW-1185">Reference proteome</keyword>
<organism evidence="2 3">
    <name type="scientific">Methyloligella halotolerans</name>
    <dbReference type="NCBI Taxonomy" id="1177755"/>
    <lineage>
        <taxon>Bacteria</taxon>
        <taxon>Pseudomonadati</taxon>
        <taxon>Pseudomonadota</taxon>
        <taxon>Alphaproteobacteria</taxon>
        <taxon>Hyphomicrobiales</taxon>
        <taxon>Hyphomicrobiaceae</taxon>
        <taxon>Methyloligella</taxon>
    </lineage>
</organism>
<dbReference type="RefSeq" id="WP_069093931.1">
    <property type="nucleotide sequence ID" value="NZ_MASI01000001.1"/>
</dbReference>
<comment type="caution">
    <text evidence="2">The sequence shown here is derived from an EMBL/GenBank/DDBJ whole genome shotgun (WGS) entry which is preliminary data.</text>
</comment>